<reference evidence="1 2" key="2">
    <citation type="journal article" date="2017" name="Front. Plant Sci.">
        <title>Gene Classification and Mining of Molecular Markers Useful in Red Clover (Trifolium pratense) Breeding.</title>
        <authorList>
            <person name="Istvanek J."/>
            <person name="Dluhosova J."/>
            <person name="Dluhos P."/>
            <person name="Patkova L."/>
            <person name="Nedelnik J."/>
            <person name="Repkova J."/>
        </authorList>
    </citation>
    <scope>NUCLEOTIDE SEQUENCE [LARGE SCALE GENOMIC DNA]</scope>
    <source>
        <strain evidence="2">cv. Tatra</strain>
        <tissue evidence="1">Young leaves</tissue>
    </source>
</reference>
<dbReference type="AlphaFoldDB" id="A0A2K3L2J6"/>
<sequence>VVRGLGLGGVVVAKYKLEDGRVREGRWEESFYVVEGYV</sequence>
<evidence type="ECO:0000313" key="1">
    <source>
        <dbReference type="EMBL" id="PNX72758.1"/>
    </source>
</evidence>
<proteinExistence type="predicted"/>
<protein>
    <submittedName>
        <fullName evidence="1">Uncharacterized protein</fullName>
    </submittedName>
</protein>
<feature type="non-terminal residue" evidence="1">
    <location>
        <position position="1"/>
    </location>
</feature>
<dbReference type="EMBL" id="ASHM01025070">
    <property type="protein sequence ID" value="PNX72758.1"/>
    <property type="molecule type" value="Genomic_DNA"/>
</dbReference>
<reference evidence="1 2" key="1">
    <citation type="journal article" date="2014" name="Am. J. Bot.">
        <title>Genome assembly and annotation for red clover (Trifolium pratense; Fabaceae).</title>
        <authorList>
            <person name="Istvanek J."/>
            <person name="Jaros M."/>
            <person name="Krenek A."/>
            <person name="Repkova J."/>
        </authorList>
    </citation>
    <scope>NUCLEOTIDE SEQUENCE [LARGE SCALE GENOMIC DNA]</scope>
    <source>
        <strain evidence="2">cv. Tatra</strain>
        <tissue evidence="1">Young leaves</tissue>
    </source>
</reference>
<organism evidence="1 2">
    <name type="scientific">Trifolium pratense</name>
    <name type="common">Red clover</name>
    <dbReference type="NCBI Taxonomy" id="57577"/>
    <lineage>
        <taxon>Eukaryota</taxon>
        <taxon>Viridiplantae</taxon>
        <taxon>Streptophyta</taxon>
        <taxon>Embryophyta</taxon>
        <taxon>Tracheophyta</taxon>
        <taxon>Spermatophyta</taxon>
        <taxon>Magnoliopsida</taxon>
        <taxon>eudicotyledons</taxon>
        <taxon>Gunneridae</taxon>
        <taxon>Pentapetalae</taxon>
        <taxon>rosids</taxon>
        <taxon>fabids</taxon>
        <taxon>Fabales</taxon>
        <taxon>Fabaceae</taxon>
        <taxon>Papilionoideae</taxon>
        <taxon>50 kb inversion clade</taxon>
        <taxon>NPAAA clade</taxon>
        <taxon>Hologalegina</taxon>
        <taxon>IRL clade</taxon>
        <taxon>Trifolieae</taxon>
        <taxon>Trifolium</taxon>
    </lineage>
</organism>
<comment type="caution">
    <text evidence="1">The sequence shown here is derived from an EMBL/GenBank/DDBJ whole genome shotgun (WGS) entry which is preliminary data.</text>
</comment>
<gene>
    <name evidence="1" type="ORF">L195_g028653</name>
</gene>
<accession>A0A2K3L2J6</accession>
<dbReference type="Proteomes" id="UP000236291">
    <property type="component" value="Unassembled WGS sequence"/>
</dbReference>
<name>A0A2K3L2J6_TRIPR</name>
<evidence type="ECO:0000313" key="2">
    <source>
        <dbReference type="Proteomes" id="UP000236291"/>
    </source>
</evidence>